<dbReference type="EC" id="1.1.1.169" evidence="4"/>
<gene>
    <name evidence="7" type="ORF">DASB73_005340</name>
</gene>
<dbReference type="Proteomes" id="UP001362899">
    <property type="component" value="Unassembled WGS sequence"/>
</dbReference>
<dbReference type="GO" id="GO:0005737">
    <property type="term" value="C:cytoplasm"/>
    <property type="evidence" value="ECO:0007669"/>
    <property type="project" value="TreeGrafter"/>
</dbReference>
<dbReference type="InterPro" id="IPR013752">
    <property type="entry name" value="KPA_reductase"/>
</dbReference>
<feature type="domain" description="Ketopantoate reductase C-terminal" evidence="6">
    <location>
        <begin position="186"/>
        <end position="309"/>
    </location>
</feature>
<evidence type="ECO:0000256" key="2">
    <source>
        <dbReference type="ARBA" id="ARBA00022857"/>
    </source>
</evidence>
<dbReference type="InterPro" id="IPR036291">
    <property type="entry name" value="NAD(P)-bd_dom_sf"/>
</dbReference>
<sequence>MVKKAVLIGTGGVGTVVALALEHAGKCEVTMVARSVYKLASSEGFEVDSVDYGKISNWKPNRITNSVEEAAKYGPYDYVVVSTKNIPELQKTEDVIAPLVVPGNSVVLIQNGIGGEEQLMEAFPESYIIGGISMIGSAIYNNKLSHTVGDHLILGTYDKREEAKKALQDFYDIYSVSKSRTELVTNLKYRRWVKLVYNSAFNTTAALTGLDTGRLMYSDLTYSTIMPAMLEVRKIAETELGEKLPEGIEKFMIVSDNGVHFEPSMLVDVKKGQPMEIEVILGNPLRIAKKLGVETPVLSMLYRLLHGVQFKLLEQRGVYTVPPSPFDPETVKPLFPLNL</sequence>
<dbReference type="SUPFAM" id="SSF51735">
    <property type="entry name" value="NAD(P)-binding Rossmann-fold domains"/>
    <property type="match status" value="1"/>
</dbReference>
<reference evidence="7 8" key="1">
    <citation type="journal article" date="2023" name="Elife">
        <title>Identification of key yeast species and microbe-microbe interactions impacting larval growth of Drosophila in the wild.</title>
        <authorList>
            <person name="Mure A."/>
            <person name="Sugiura Y."/>
            <person name="Maeda R."/>
            <person name="Honda K."/>
            <person name="Sakurai N."/>
            <person name="Takahashi Y."/>
            <person name="Watada M."/>
            <person name="Katoh T."/>
            <person name="Gotoh A."/>
            <person name="Gotoh Y."/>
            <person name="Taniguchi I."/>
            <person name="Nakamura K."/>
            <person name="Hayashi T."/>
            <person name="Katayama T."/>
            <person name="Uemura T."/>
            <person name="Hattori Y."/>
        </authorList>
    </citation>
    <scope>NUCLEOTIDE SEQUENCE [LARGE SCALE GENOMIC DNA]</scope>
    <source>
        <strain evidence="7 8">SB-73</strain>
    </source>
</reference>
<dbReference type="Gene3D" id="3.40.50.720">
    <property type="entry name" value="NAD(P)-binding Rossmann-like Domain"/>
    <property type="match status" value="1"/>
</dbReference>
<dbReference type="Pfam" id="PF02558">
    <property type="entry name" value="ApbA"/>
    <property type="match status" value="1"/>
</dbReference>
<dbReference type="Gene3D" id="1.10.1040.10">
    <property type="entry name" value="N-(1-d-carboxylethyl)-l-norvaline Dehydrogenase, domain 2"/>
    <property type="match status" value="1"/>
</dbReference>
<comment type="function">
    <text evidence="4">Catalyzes the NADPH-dependent reduction of ketopantoate into pantoic acid.</text>
</comment>
<dbReference type="InterPro" id="IPR008927">
    <property type="entry name" value="6-PGluconate_DH-like_C_sf"/>
</dbReference>
<proteinExistence type="inferred from homology"/>
<comment type="catalytic activity">
    <reaction evidence="4">
        <text>(R)-pantoate + NADP(+) = 2-dehydropantoate + NADPH + H(+)</text>
        <dbReference type="Rhea" id="RHEA:16233"/>
        <dbReference type="ChEBI" id="CHEBI:11561"/>
        <dbReference type="ChEBI" id="CHEBI:15378"/>
        <dbReference type="ChEBI" id="CHEBI:15980"/>
        <dbReference type="ChEBI" id="CHEBI:57783"/>
        <dbReference type="ChEBI" id="CHEBI:58349"/>
        <dbReference type="EC" id="1.1.1.169"/>
    </reaction>
</comment>
<comment type="similarity">
    <text evidence="1 4">Belongs to the ketopantoate reductase family.</text>
</comment>
<dbReference type="GO" id="GO:0015940">
    <property type="term" value="P:pantothenate biosynthetic process"/>
    <property type="evidence" value="ECO:0007669"/>
    <property type="project" value="InterPro"/>
</dbReference>
<keyword evidence="8" id="KW-1185">Reference proteome</keyword>
<dbReference type="EMBL" id="BTGC01000003">
    <property type="protein sequence ID" value="GMM49576.1"/>
    <property type="molecule type" value="Genomic_DNA"/>
</dbReference>
<accession>A0AAV5RDD1</accession>
<dbReference type="Pfam" id="PF08546">
    <property type="entry name" value="ApbA_C"/>
    <property type="match status" value="1"/>
</dbReference>
<organism evidence="7 8">
    <name type="scientific">Starmerella bacillaris</name>
    <name type="common">Yeast</name>
    <name type="synonym">Candida zemplinina</name>
    <dbReference type="NCBI Taxonomy" id="1247836"/>
    <lineage>
        <taxon>Eukaryota</taxon>
        <taxon>Fungi</taxon>
        <taxon>Dikarya</taxon>
        <taxon>Ascomycota</taxon>
        <taxon>Saccharomycotina</taxon>
        <taxon>Dipodascomycetes</taxon>
        <taxon>Dipodascales</taxon>
        <taxon>Trichomonascaceae</taxon>
        <taxon>Starmerella</taxon>
    </lineage>
</organism>
<evidence type="ECO:0000256" key="3">
    <source>
        <dbReference type="ARBA" id="ARBA00023002"/>
    </source>
</evidence>
<protein>
    <recommendedName>
        <fullName evidence="4">2-dehydropantoate 2-reductase</fullName>
        <ecNumber evidence="4">1.1.1.169</ecNumber>
    </recommendedName>
    <alternativeName>
        <fullName evidence="4">Ketopantoate reductase</fullName>
    </alternativeName>
</protein>
<evidence type="ECO:0000313" key="8">
    <source>
        <dbReference type="Proteomes" id="UP001362899"/>
    </source>
</evidence>
<name>A0AAV5RDD1_STABA</name>
<dbReference type="InterPro" id="IPR051402">
    <property type="entry name" value="KPR-Related"/>
</dbReference>
<dbReference type="InterPro" id="IPR013332">
    <property type="entry name" value="KPR_N"/>
</dbReference>
<evidence type="ECO:0000313" key="7">
    <source>
        <dbReference type="EMBL" id="GMM49576.1"/>
    </source>
</evidence>
<dbReference type="InterPro" id="IPR013328">
    <property type="entry name" value="6PGD_dom2"/>
</dbReference>
<evidence type="ECO:0000256" key="4">
    <source>
        <dbReference type="RuleBase" id="RU362068"/>
    </source>
</evidence>
<evidence type="ECO:0000256" key="1">
    <source>
        <dbReference type="ARBA" id="ARBA00007870"/>
    </source>
</evidence>
<dbReference type="FunFam" id="1.10.1040.10:FF:000017">
    <property type="entry name" value="2-dehydropantoate 2-reductase"/>
    <property type="match status" value="1"/>
</dbReference>
<dbReference type="SUPFAM" id="SSF48179">
    <property type="entry name" value="6-phosphogluconate dehydrogenase C-terminal domain-like"/>
    <property type="match status" value="1"/>
</dbReference>
<feature type="domain" description="Ketopantoate reductase N-terminal" evidence="5">
    <location>
        <begin position="7"/>
        <end position="157"/>
    </location>
</feature>
<dbReference type="InterPro" id="IPR003710">
    <property type="entry name" value="ApbA"/>
</dbReference>
<dbReference type="AlphaFoldDB" id="A0AAV5RDD1"/>
<keyword evidence="3 4" id="KW-0560">Oxidoreductase</keyword>
<comment type="caution">
    <text evidence="7">The sequence shown here is derived from an EMBL/GenBank/DDBJ whole genome shotgun (WGS) entry which is preliminary data.</text>
</comment>
<evidence type="ECO:0000259" key="6">
    <source>
        <dbReference type="Pfam" id="PF08546"/>
    </source>
</evidence>
<dbReference type="PANTHER" id="PTHR21708:SF30">
    <property type="entry name" value="2-DEHYDROPANTOATE 2-REDUCTASE-RELATED"/>
    <property type="match status" value="1"/>
</dbReference>
<dbReference type="PANTHER" id="PTHR21708">
    <property type="entry name" value="PROBABLE 2-DEHYDROPANTOATE 2-REDUCTASE"/>
    <property type="match status" value="1"/>
</dbReference>
<keyword evidence="2 4" id="KW-0521">NADP</keyword>
<dbReference type="GO" id="GO:0008677">
    <property type="term" value="F:2-dehydropantoate 2-reductase activity"/>
    <property type="evidence" value="ECO:0007669"/>
    <property type="project" value="UniProtKB-EC"/>
</dbReference>
<dbReference type="NCBIfam" id="TIGR00745">
    <property type="entry name" value="apbA_panE"/>
    <property type="match status" value="1"/>
</dbReference>
<evidence type="ECO:0000259" key="5">
    <source>
        <dbReference type="Pfam" id="PF02558"/>
    </source>
</evidence>